<name>A0A931IG01_9NOCA</name>
<keyword evidence="3" id="KW-1185">Reference proteome</keyword>
<dbReference type="Gene3D" id="3.10.450.50">
    <property type="match status" value="1"/>
</dbReference>
<dbReference type="EMBL" id="JADMLG010000018">
    <property type="protein sequence ID" value="MBH0780849.1"/>
    <property type="molecule type" value="Genomic_DNA"/>
</dbReference>
<accession>A0A931IG01</accession>
<proteinExistence type="predicted"/>
<gene>
    <name evidence="2" type="ORF">IT779_31720</name>
</gene>
<dbReference type="Pfam" id="PF12680">
    <property type="entry name" value="SnoaL_2"/>
    <property type="match status" value="1"/>
</dbReference>
<dbReference type="Proteomes" id="UP000655751">
    <property type="component" value="Unassembled WGS sequence"/>
</dbReference>
<dbReference type="AlphaFoldDB" id="A0A931IG01"/>
<sequence>MTTTTRDLVTTAVTRFTSGDLGGFLELLHEDFRSHNPGVAGPGRAAFAAYLHSAQWLHTSTVSVRHLLVDGDYAAVHTHIDTGSGPGIAAVDLFRAKAGRIAEHWDVVQQIPEQTPNPHPFF</sequence>
<organism evidence="2 3">
    <name type="scientific">Nocardia bovistercoris</name>
    <dbReference type="NCBI Taxonomy" id="2785916"/>
    <lineage>
        <taxon>Bacteria</taxon>
        <taxon>Bacillati</taxon>
        <taxon>Actinomycetota</taxon>
        <taxon>Actinomycetes</taxon>
        <taxon>Mycobacteriales</taxon>
        <taxon>Nocardiaceae</taxon>
        <taxon>Nocardia</taxon>
    </lineage>
</organism>
<evidence type="ECO:0000313" key="3">
    <source>
        <dbReference type="Proteomes" id="UP000655751"/>
    </source>
</evidence>
<dbReference type="RefSeq" id="WP_196153156.1">
    <property type="nucleotide sequence ID" value="NZ_JADMLG010000018.1"/>
</dbReference>
<reference evidence="2" key="1">
    <citation type="submission" date="2020-11" db="EMBL/GenBank/DDBJ databases">
        <title>Nocardia NEAU-351.nov., a novel actinomycete isolated from the cow dung.</title>
        <authorList>
            <person name="Zhang X."/>
        </authorList>
    </citation>
    <scope>NUCLEOTIDE SEQUENCE</scope>
    <source>
        <strain evidence="2">NEAU-351</strain>
    </source>
</reference>
<dbReference type="InterPro" id="IPR037401">
    <property type="entry name" value="SnoaL-like"/>
</dbReference>
<comment type="caution">
    <text evidence="2">The sequence shown here is derived from an EMBL/GenBank/DDBJ whole genome shotgun (WGS) entry which is preliminary data.</text>
</comment>
<dbReference type="SUPFAM" id="SSF54427">
    <property type="entry name" value="NTF2-like"/>
    <property type="match status" value="1"/>
</dbReference>
<evidence type="ECO:0000259" key="1">
    <source>
        <dbReference type="Pfam" id="PF12680"/>
    </source>
</evidence>
<dbReference type="InterPro" id="IPR032710">
    <property type="entry name" value="NTF2-like_dom_sf"/>
</dbReference>
<protein>
    <submittedName>
        <fullName evidence="2">Nuclear transport factor 2 family protein</fullName>
    </submittedName>
</protein>
<feature type="domain" description="SnoaL-like" evidence="1">
    <location>
        <begin position="11"/>
        <end position="104"/>
    </location>
</feature>
<evidence type="ECO:0000313" key="2">
    <source>
        <dbReference type="EMBL" id="MBH0780849.1"/>
    </source>
</evidence>